<evidence type="ECO:0000256" key="8">
    <source>
        <dbReference type="SAM" id="Phobius"/>
    </source>
</evidence>
<dbReference type="GO" id="GO:0051539">
    <property type="term" value="F:4 iron, 4 sulfur cluster binding"/>
    <property type="evidence" value="ECO:0007669"/>
    <property type="project" value="UniProtKB-KW"/>
</dbReference>
<dbReference type="GO" id="GO:0046872">
    <property type="term" value="F:metal ion binding"/>
    <property type="evidence" value="ECO:0007669"/>
    <property type="project" value="UniProtKB-KW"/>
</dbReference>
<dbReference type="Pfam" id="PF03167">
    <property type="entry name" value="UDG"/>
    <property type="match status" value="1"/>
</dbReference>
<feature type="transmembrane region" description="Helical" evidence="8">
    <location>
        <begin position="62"/>
        <end position="82"/>
    </location>
</feature>
<dbReference type="SMART" id="SM00986">
    <property type="entry name" value="UDG"/>
    <property type="match status" value="1"/>
</dbReference>
<dbReference type="GO" id="GO:0006281">
    <property type="term" value="P:DNA repair"/>
    <property type="evidence" value="ECO:0007669"/>
    <property type="project" value="UniProtKB-KW"/>
</dbReference>
<reference evidence="10" key="1">
    <citation type="submission" date="2020-07" db="EMBL/GenBank/DDBJ databases">
        <title>Draft genome sequence of Lactobacillus helveticus strain H-8.</title>
        <authorList>
            <person name="Endo A."/>
            <person name="Maeno S."/>
            <person name="Kido Y."/>
        </authorList>
    </citation>
    <scope>NUCLEOTIDE SEQUENCE</scope>
    <source>
        <strain evidence="10">H-8</strain>
    </source>
</reference>
<keyword evidence="8" id="KW-0812">Transmembrane</keyword>
<keyword evidence="8" id="KW-1133">Transmembrane helix</keyword>
<keyword evidence="4" id="KW-0378">Hydrolase</keyword>
<dbReference type="CDD" id="cd10030">
    <property type="entry name" value="UDG-F4_TTUDGA_SPO1dp_like"/>
    <property type="match status" value="1"/>
</dbReference>
<dbReference type="PANTHER" id="PTHR33693">
    <property type="entry name" value="TYPE-5 URACIL-DNA GLYCOSYLASE"/>
    <property type="match status" value="1"/>
</dbReference>
<organism evidence="10 11">
    <name type="scientific">Lactobacillus helveticus</name>
    <name type="common">Lactobacillus suntoryeus</name>
    <dbReference type="NCBI Taxonomy" id="1587"/>
    <lineage>
        <taxon>Bacteria</taxon>
        <taxon>Bacillati</taxon>
        <taxon>Bacillota</taxon>
        <taxon>Bacilli</taxon>
        <taxon>Lactobacillales</taxon>
        <taxon>Lactobacillaceae</taxon>
        <taxon>Lactobacillus</taxon>
    </lineage>
</organism>
<evidence type="ECO:0000256" key="3">
    <source>
        <dbReference type="ARBA" id="ARBA00022763"/>
    </source>
</evidence>
<proteinExistence type="predicted"/>
<dbReference type="InterPro" id="IPR005122">
    <property type="entry name" value="Uracil-DNA_glycosylase-like"/>
</dbReference>
<dbReference type="EMBL" id="BLYO01000112">
    <property type="protein sequence ID" value="GFO98759.1"/>
    <property type="molecule type" value="Genomic_DNA"/>
</dbReference>
<evidence type="ECO:0000256" key="1">
    <source>
        <dbReference type="ARBA" id="ARBA00022485"/>
    </source>
</evidence>
<dbReference type="GO" id="GO:0097506">
    <property type="term" value="F:deaminated base DNA N-glycosylase activity"/>
    <property type="evidence" value="ECO:0007669"/>
    <property type="project" value="UniProtKB-ARBA"/>
</dbReference>
<keyword evidence="8" id="KW-0472">Membrane</keyword>
<evidence type="ECO:0000256" key="2">
    <source>
        <dbReference type="ARBA" id="ARBA00022723"/>
    </source>
</evidence>
<evidence type="ECO:0000259" key="9">
    <source>
        <dbReference type="SMART" id="SM00986"/>
    </source>
</evidence>
<keyword evidence="7" id="KW-0234">DNA repair</keyword>
<evidence type="ECO:0000313" key="10">
    <source>
        <dbReference type="EMBL" id="GFO98759.1"/>
    </source>
</evidence>
<keyword evidence="6" id="KW-0411">Iron-sulfur</keyword>
<name>A0A8H9F751_LACHE</name>
<gene>
    <name evidence="10" type="ORF">LHEH8_05150</name>
</gene>
<evidence type="ECO:0000256" key="5">
    <source>
        <dbReference type="ARBA" id="ARBA00023004"/>
    </source>
</evidence>
<dbReference type="InterPro" id="IPR036895">
    <property type="entry name" value="Uracil-DNA_glycosylase-like_sf"/>
</dbReference>
<keyword evidence="5" id="KW-0408">Iron</keyword>
<dbReference type="SUPFAM" id="SSF52141">
    <property type="entry name" value="Uracil-DNA glycosylase-like"/>
    <property type="match status" value="1"/>
</dbReference>
<evidence type="ECO:0000256" key="6">
    <source>
        <dbReference type="ARBA" id="ARBA00023014"/>
    </source>
</evidence>
<feature type="domain" description="Uracil-DNA glycosylase-like" evidence="9">
    <location>
        <begin position="114"/>
        <end position="294"/>
    </location>
</feature>
<dbReference type="Gene3D" id="3.40.470.10">
    <property type="entry name" value="Uracil-DNA glycosylase-like domain"/>
    <property type="match status" value="1"/>
</dbReference>
<dbReference type="PANTHER" id="PTHR33693:SF1">
    <property type="entry name" value="TYPE-4 URACIL-DNA GLYCOSYLASE"/>
    <property type="match status" value="1"/>
</dbReference>
<sequence>MKLLCNIKNISQCLIKWTKNAIISINYYCEVNFTKIDAKCGIKAKAAIYPQWRLLIYIKLIILYYVSFKCKIFLINIIINILKKKSGEMMDYPKKLLEEVKERSKGMRLEGINSGSGPKQPLLMIVGEAPGRNEIVNNIPFSGDAGKELDKSLKQTGLSRDQVYITSAVRSRPFSVKKVFSKRENKEVIKRPNRKPTKKEVLAHAPFLDYEISYADPQIIVALGNTGLERLLGPGHKISAEHGKVIENTPILELNTAKDGYVWSKKKYTVIPEYHPAAVFYNRKLSDDIVKDWEVIKPYIDKERENNE</sequence>
<evidence type="ECO:0000256" key="7">
    <source>
        <dbReference type="ARBA" id="ARBA00023204"/>
    </source>
</evidence>
<keyword evidence="1" id="KW-0004">4Fe-4S</keyword>
<evidence type="ECO:0000313" key="11">
    <source>
        <dbReference type="Proteomes" id="UP000618094"/>
    </source>
</evidence>
<keyword evidence="2" id="KW-0479">Metal-binding</keyword>
<protein>
    <recommendedName>
        <fullName evidence="9">Uracil-DNA glycosylase-like domain-containing protein</fullName>
    </recommendedName>
</protein>
<dbReference type="AlphaFoldDB" id="A0A8H9F751"/>
<comment type="caution">
    <text evidence="10">The sequence shown here is derived from an EMBL/GenBank/DDBJ whole genome shotgun (WGS) entry which is preliminary data.</text>
</comment>
<dbReference type="InterPro" id="IPR051536">
    <property type="entry name" value="UDG_Type-4/5"/>
</dbReference>
<keyword evidence="3" id="KW-0227">DNA damage</keyword>
<evidence type="ECO:0000256" key="4">
    <source>
        <dbReference type="ARBA" id="ARBA00022801"/>
    </source>
</evidence>
<accession>A0A8H9F751</accession>
<dbReference type="SMART" id="SM00987">
    <property type="entry name" value="UreE_C"/>
    <property type="match status" value="1"/>
</dbReference>
<dbReference type="Proteomes" id="UP000618094">
    <property type="component" value="Unassembled WGS sequence"/>
</dbReference>